<dbReference type="EMBL" id="QJJQ01000029">
    <property type="protein sequence ID" value="PXW80350.1"/>
    <property type="molecule type" value="Genomic_DNA"/>
</dbReference>
<gene>
    <name evidence="1" type="ORF">DFR56_1294</name>
</gene>
<dbReference type="AlphaFoldDB" id="A0A2V3VFK8"/>
<name>A0A2V3VFK8_9BACI</name>
<evidence type="ECO:0000313" key="2">
    <source>
        <dbReference type="Proteomes" id="UP000247978"/>
    </source>
</evidence>
<proteinExistence type="predicted"/>
<comment type="caution">
    <text evidence="1">The sequence shown here is derived from an EMBL/GenBank/DDBJ whole genome shotgun (WGS) entry which is preliminary data.</text>
</comment>
<sequence>MISNVKKYIDQDDRYTALIKKVHKNPYIEAKDLLENISENDLTFYENAINQLTNEFIFVELTSQAGSTVESRVPKKIFIINPEVSDELDKIFS</sequence>
<dbReference type="RefSeq" id="WP_110397641.1">
    <property type="nucleotide sequence ID" value="NZ_JBHUHB010000001.1"/>
</dbReference>
<keyword evidence="2" id="KW-1185">Reference proteome</keyword>
<accession>A0A2V3VFK8</accession>
<dbReference type="Proteomes" id="UP000247978">
    <property type="component" value="Unassembled WGS sequence"/>
</dbReference>
<dbReference type="OrthoDB" id="2112579at2"/>
<protein>
    <recommendedName>
        <fullName evidence="3">YjcQ protein</fullName>
    </recommendedName>
</protein>
<evidence type="ECO:0008006" key="3">
    <source>
        <dbReference type="Google" id="ProtNLM"/>
    </source>
</evidence>
<evidence type="ECO:0000313" key="1">
    <source>
        <dbReference type="EMBL" id="PXW80350.1"/>
    </source>
</evidence>
<reference evidence="1 2" key="1">
    <citation type="submission" date="2018-05" db="EMBL/GenBank/DDBJ databases">
        <title>Genomic Encyclopedia of Type Strains, Phase IV (KMG-IV): sequencing the most valuable type-strain genomes for metagenomic binning, comparative biology and taxonomic classification.</title>
        <authorList>
            <person name="Goeker M."/>
        </authorList>
    </citation>
    <scope>NUCLEOTIDE SEQUENCE [LARGE SCALE GENOMIC DNA]</scope>
    <source>
        <strain evidence="1 2">DSM 28556</strain>
    </source>
</reference>
<organism evidence="1 2">
    <name type="scientific">Pseudogracilibacillus auburnensis</name>
    <dbReference type="NCBI Taxonomy" id="1494959"/>
    <lineage>
        <taxon>Bacteria</taxon>
        <taxon>Bacillati</taxon>
        <taxon>Bacillota</taxon>
        <taxon>Bacilli</taxon>
        <taxon>Bacillales</taxon>
        <taxon>Bacillaceae</taxon>
        <taxon>Pseudogracilibacillus</taxon>
    </lineage>
</organism>